<organism evidence="1 2">
    <name type="scientific">Thomasclavelia ramosa</name>
    <dbReference type="NCBI Taxonomy" id="1547"/>
    <lineage>
        <taxon>Bacteria</taxon>
        <taxon>Bacillati</taxon>
        <taxon>Bacillota</taxon>
        <taxon>Erysipelotrichia</taxon>
        <taxon>Erysipelotrichales</taxon>
        <taxon>Coprobacillaceae</taxon>
        <taxon>Thomasclavelia</taxon>
    </lineage>
</organism>
<protein>
    <submittedName>
        <fullName evidence="1">Uncharacterized protein</fullName>
    </submittedName>
</protein>
<proteinExistence type="predicted"/>
<dbReference type="Proteomes" id="UP001211987">
    <property type="component" value="Unassembled WGS sequence"/>
</dbReference>
<accession>A0AB35IS47</accession>
<dbReference type="EMBL" id="JAQLKE010000069">
    <property type="protein sequence ID" value="MDB7085978.1"/>
    <property type="molecule type" value="Genomic_DNA"/>
</dbReference>
<dbReference type="RefSeq" id="WP_009300911.1">
    <property type="nucleotide sequence ID" value="NZ_JADPBJ010000061.1"/>
</dbReference>
<sequence>MKCIYCNSETELTSSDIITYAITGAKLTKSFVCKKHNALTNDKYEKQFVSDLDFFRNHLGLTTRDGKPIQYFADISVDGTEMYNVKVSNRESFYAPKKVVAGVDEEGNKILMATMEKLEKIDKDKSFTVDIRDVTLHKKISSDSFLGHYAVHSIAKMAYEWYCYINGIEEFTEEHNEIVEYILGNKNGNFVDIIIDRNYYIAIDDLSQIGTNTFFQYDDIDGYRYVVFDFWKTVAYRVRICKSLKYNIGCDMKPVIYHLYLYHIDGSKSSEVFSREHYFDSKKPTFEVVQSQNMTTEQMNVFAKRTEKILSTMILSINFLKKVVDKITFKLGSYDAGKINVAQLLEFEDNNIIDTLELINRLYCHKDKYDVTKSFNQNLRIILKLDSDTITKTQEEKKEYIKSLMAMDKEKQLSDYIWNGIHVFNEIYENEINLTK</sequence>
<evidence type="ECO:0000313" key="2">
    <source>
        <dbReference type="Proteomes" id="UP001211987"/>
    </source>
</evidence>
<dbReference type="AlphaFoldDB" id="A0AB35IS47"/>
<evidence type="ECO:0000313" key="1">
    <source>
        <dbReference type="EMBL" id="MDB7085978.1"/>
    </source>
</evidence>
<name>A0AB35IS47_9FIRM</name>
<reference evidence="1" key="1">
    <citation type="submission" date="2023-01" db="EMBL/GenBank/DDBJ databases">
        <title>Human gut microbiome strain richness.</title>
        <authorList>
            <person name="Chen-Liaw A."/>
        </authorList>
    </citation>
    <scope>NUCLEOTIDE SEQUENCE</scope>
    <source>
        <strain evidence="1">1001217st2_G6_1001217B_191108</strain>
    </source>
</reference>
<gene>
    <name evidence="1" type="ORF">PM738_19560</name>
</gene>
<comment type="caution">
    <text evidence="1">The sequence shown here is derived from an EMBL/GenBank/DDBJ whole genome shotgun (WGS) entry which is preliminary data.</text>
</comment>